<accession>A0A9Q0FIK8</accession>
<dbReference type="PANTHER" id="PTHR33132">
    <property type="entry name" value="OSJNBB0118P14.9 PROTEIN"/>
    <property type="match status" value="1"/>
</dbReference>
<dbReference type="AlphaFoldDB" id="A0A9Q0FIK8"/>
<reference evidence="2" key="2">
    <citation type="journal article" date="2023" name="Plants (Basel)">
        <title>Annotation of the Turnera subulata (Passifloraceae) Draft Genome Reveals the S-Locus Evolved after the Divergence of Turneroideae from Passifloroideae in a Stepwise Manner.</title>
        <authorList>
            <person name="Henning P.M."/>
            <person name="Roalson E.H."/>
            <person name="Mir W."/>
            <person name="McCubbin A.G."/>
            <person name="Shore J.S."/>
        </authorList>
    </citation>
    <scope>NUCLEOTIDE SEQUENCE</scope>
    <source>
        <strain evidence="2">F60SS</strain>
    </source>
</reference>
<evidence type="ECO:0000313" key="2">
    <source>
        <dbReference type="EMBL" id="KAJ4831365.1"/>
    </source>
</evidence>
<dbReference type="PANTHER" id="PTHR33132:SF142">
    <property type="entry name" value="SERINE-RICH PROTEIN-LIKE PROTEIN"/>
    <property type="match status" value="1"/>
</dbReference>
<sequence length="116" mass="12810">MSSKTAPPNSKSHTLQQNRTCLCSPTTHPGSFRCSLHRNSRRIPGRSWPKPAAISSSSSSSAKREAAMIAKVYSVKAFLLQIIKPSCHDLQRRRNFQPRPTRFCVMNANADAVAVS</sequence>
<evidence type="ECO:0000313" key="3">
    <source>
        <dbReference type="Proteomes" id="UP001141552"/>
    </source>
</evidence>
<evidence type="ECO:0000256" key="1">
    <source>
        <dbReference type="SAM" id="MobiDB-lite"/>
    </source>
</evidence>
<protein>
    <submittedName>
        <fullName evidence="2">Uncharacterized protein</fullName>
    </submittedName>
</protein>
<name>A0A9Q0FIK8_9ROSI</name>
<feature type="region of interest" description="Disordered" evidence="1">
    <location>
        <begin position="43"/>
        <end position="62"/>
    </location>
</feature>
<comment type="caution">
    <text evidence="2">The sequence shown here is derived from an EMBL/GenBank/DDBJ whole genome shotgun (WGS) entry which is preliminary data.</text>
</comment>
<gene>
    <name evidence="2" type="ORF">Tsubulata_043536</name>
</gene>
<keyword evidence="3" id="KW-1185">Reference proteome</keyword>
<dbReference type="OrthoDB" id="638181at2759"/>
<reference evidence="2" key="1">
    <citation type="submission" date="2022-02" db="EMBL/GenBank/DDBJ databases">
        <authorList>
            <person name="Henning P.M."/>
            <person name="McCubbin A.G."/>
            <person name="Shore J.S."/>
        </authorList>
    </citation>
    <scope>NUCLEOTIDE SEQUENCE</scope>
    <source>
        <strain evidence="2">F60SS</strain>
        <tissue evidence="2">Leaves</tissue>
    </source>
</reference>
<dbReference type="EMBL" id="JAKUCV010005388">
    <property type="protein sequence ID" value="KAJ4831365.1"/>
    <property type="molecule type" value="Genomic_DNA"/>
</dbReference>
<dbReference type="Proteomes" id="UP001141552">
    <property type="component" value="Unassembled WGS sequence"/>
</dbReference>
<proteinExistence type="predicted"/>
<organism evidence="2 3">
    <name type="scientific">Turnera subulata</name>
    <dbReference type="NCBI Taxonomy" id="218843"/>
    <lineage>
        <taxon>Eukaryota</taxon>
        <taxon>Viridiplantae</taxon>
        <taxon>Streptophyta</taxon>
        <taxon>Embryophyta</taxon>
        <taxon>Tracheophyta</taxon>
        <taxon>Spermatophyta</taxon>
        <taxon>Magnoliopsida</taxon>
        <taxon>eudicotyledons</taxon>
        <taxon>Gunneridae</taxon>
        <taxon>Pentapetalae</taxon>
        <taxon>rosids</taxon>
        <taxon>fabids</taxon>
        <taxon>Malpighiales</taxon>
        <taxon>Passifloraceae</taxon>
        <taxon>Turnera</taxon>
    </lineage>
</organism>